<dbReference type="EMBL" id="SWLB01000022">
    <property type="protein sequence ID" value="KAF3323844.1"/>
    <property type="molecule type" value="Genomic_DNA"/>
</dbReference>
<protein>
    <submittedName>
        <fullName evidence="3">StAR-related lipid transfer protein 7</fullName>
    </submittedName>
</protein>
<dbReference type="InterPro" id="IPR023393">
    <property type="entry name" value="START-like_dom_sf"/>
</dbReference>
<dbReference type="SUPFAM" id="SSF55961">
    <property type="entry name" value="Bet v1-like"/>
    <property type="match status" value="1"/>
</dbReference>
<dbReference type="PANTHER" id="PTHR19308">
    <property type="entry name" value="PHOSPHATIDYLCHOLINE TRANSFER PROTEIN"/>
    <property type="match status" value="1"/>
</dbReference>
<dbReference type="FunFam" id="3.30.530.20:FF:000006">
    <property type="entry name" value="StAR-related lipid transfer protein 7, mitochondrial"/>
    <property type="match status" value="1"/>
</dbReference>
<dbReference type="PANTHER" id="PTHR19308:SF39">
    <property type="entry name" value="PHOSPHATIDYLCHOLINE TRANSFER PROTEIN"/>
    <property type="match status" value="1"/>
</dbReference>
<dbReference type="InterPro" id="IPR002913">
    <property type="entry name" value="START_lipid-bd_dom"/>
</dbReference>
<keyword evidence="1" id="KW-0472">Membrane</keyword>
<evidence type="ECO:0000313" key="4">
    <source>
        <dbReference type="Proteomes" id="UP000623129"/>
    </source>
</evidence>
<evidence type="ECO:0000259" key="2">
    <source>
        <dbReference type="PROSITE" id="PS50848"/>
    </source>
</evidence>
<dbReference type="InterPro" id="IPR051213">
    <property type="entry name" value="START_lipid_transfer"/>
</dbReference>
<dbReference type="GO" id="GO:0008289">
    <property type="term" value="F:lipid binding"/>
    <property type="evidence" value="ECO:0007669"/>
    <property type="project" value="InterPro"/>
</dbReference>
<organism evidence="3 4">
    <name type="scientific">Carex littledalei</name>
    <dbReference type="NCBI Taxonomy" id="544730"/>
    <lineage>
        <taxon>Eukaryota</taxon>
        <taxon>Viridiplantae</taxon>
        <taxon>Streptophyta</taxon>
        <taxon>Embryophyta</taxon>
        <taxon>Tracheophyta</taxon>
        <taxon>Spermatophyta</taxon>
        <taxon>Magnoliopsida</taxon>
        <taxon>Liliopsida</taxon>
        <taxon>Poales</taxon>
        <taxon>Cyperaceae</taxon>
        <taxon>Cyperoideae</taxon>
        <taxon>Cariceae</taxon>
        <taxon>Carex</taxon>
        <taxon>Carex subgen. Euthyceras</taxon>
    </lineage>
</organism>
<feature type="domain" description="START" evidence="2">
    <location>
        <begin position="121"/>
        <end position="312"/>
    </location>
</feature>
<accession>A0A833QJT9</accession>
<dbReference type="GO" id="GO:0005737">
    <property type="term" value="C:cytoplasm"/>
    <property type="evidence" value="ECO:0007669"/>
    <property type="project" value="UniProtKB-ARBA"/>
</dbReference>
<dbReference type="Gene3D" id="3.30.530.20">
    <property type="match status" value="1"/>
</dbReference>
<feature type="transmembrane region" description="Helical" evidence="1">
    <location>
        <begin position="20"/>
        <end position="45"/>
    </location>
</feature>
<name>A0A833QJT9_9POAL</name>
<dbReference type="Proteomes" id="UP000623129">
    <property type="component" value="Unassembled WGS sequence"/>
</dbReference>
<evidence type="ECO:0000256" key="1">
    <source>
        <dbReference type="SAM" id="Phobius"/>
    </source>
</evidence>
<dbReference type="CDD" id="cd08870">
    <property type="entry name" value="START_STARD2_7-like"/>
    <property type="match status" value="1"/>
</dbReference>
<keyword evidence="1" id="KW-1133">Transmembrane helix</keyword>
<proteinExistence type="predicted"/>
<comment type="caution">
    <text evidence="3">The sequence shown here is derived from an EMBL/GenBank/DDBJ whole genome shotgun (WGS) entry which is preliminary data.</text>
</comment>
<dbReference type="PROSITE" id="PS50848">
    <property type="entry name" value="START"/>
    <property type="match status" value="1"/>
</dbReference>
<evidence type="ECO:0000313" key="3">
    <source>
        <dbReference type="EMBL" id="KAF3323844.1"/>
    </source>
</evidence>
<gene>
    <name evidence="3" type="ORF">FCM35_KLT11311</name>
</gene>
<keyword evidence="1" id="KW-0812">Transmembrane</keyword>
<dbReference type="AlphaFoldDB" id="A0A833QJT9"/>
<dbReference type="OrthoDB" id="1295045at2759"/>
<keyword evidence="4" id="KW-1185">Reference proteome</keyword>
<reference evidence="3" key="1">
    <citation type="submission" date="2020-01" db="EMBL/GenBank/DDBJ databases">
        <title>Genome sequence of Kobresia littledalei, the first chromosome-level genome in the family Cyperaceae.</title>
        <authorList>
            <person name="Qu G."/>
        </authorList>
    </citation>
    <scope>NUCLEOTIDE SEQUENCE</scope>
    <source>
        <strain evidence="3">C.B.Clarke</strain>
        <tissue evidence="3">Leaf</tissue>
    </source>
</reference>
<sequence>MAVILNCLIEIMKKPAFGEIFSELAIFFAPLWIALAVGLFVGWAWRPSWAVQMLGFQNSYSSANEEKNMVGSSVNVSRRGTSMEDKEVTVSRSMTNQKELAVVESDLDHLCRLVEERDGGPTWHKMMDKSLPTWSYKAWRRDPETGPPQYRSSTVFEDAAPEIVRDFFWDDEFRTKNGWDDMLLQHEILDECAATGTMVVKWVRKFPFFCSDREYIIGRRIWNIGQTYYCITKGVPNNVPRRNKPRRVDLYYSSWCIRPVESQRDGQMTACEVLLFHHEDMGIPWEIAKLGVRQGMWSCVRRIEPGLRAYQLVRSSPDSGPISHHAEMAHINTKFNAEEVALREEETNEDGTNLECYEEPQKPQHWIGNVPKVLAIGGAVALACTVDHGLVTKAVIFGVARQFARIGKRL</sequence>